<feature type="compositionally biased region" description="Basic and acidic residues" evidence="4">
    <location>
        <begin position="952"/>
        <end position="973"/>
    </location>
</feature>
<keyword evidence="1" id="KW-0489">Methyltransferase</keyword>
<keyword evidence="2" id="KW-0808">Transferase</keyword>
<feature type="compositionally biased region" description="Basic residues" evidence="4">
    <location>
        <begin position="974"/>
        <end position="984"/>
    </location>
</feature>
<proteinExistence type="predicted"/>
<dbReference type="SUPFAM" id="SSF82199">
    <property type="entry name" value="SET domain"/>
    <property type="match status" value="1"/>
</dbReference>
<accession>A0AAV2YZ11</accession>
<dbReference type="Pfam" id="PF07004">
    <property type="entry name" value="SHIPPO-rpt"/>
    <property type="match status" value="4"/>
</dbReference>
<organism evidence="6 7">
    <name type="scientific">Lagenidium giganteum</name>
    <dbReference type="NCBI Taxonomy" id="4803"/>
    <lineage>
        <taxon>Eukaryota</taxon>
        <taxon>Sar</taxon>
        <taxon>Stramenopiles</taxon>
        <taxon>Oomycota</taxon>
        <taxon>Peronosporomycetes</taxon>
        <taxon>Pythiales</taxon>
        <taxon>Pythiaceae</taxon>
    </lineage>
</organism>
<dbReference type="EMBL" id="DAKRPA010000107">
    <property type="protein sequence ID" value="DAZ98423.1"/>
    <property type="molecule type" value="Genomic_DNA"/>
</dbReference>
<dbReference type="InterPro" id="IPR010736">
    <property type="entry name" value="SHIPPO-rpt"/>
</dbReference>
<dbReference type="AlphaFoldDB" id="A0AAV2YZ11"/>
<dbReference type="CDD" id="cd10527">
    <property type="entry name" value="SET_LSMT"/>
    <property type="match status" value="1"/>
</dbReference>
<reference evidence="6" key="1">
    <citation type="submission" date="2022-11" db="EMBL/GenBank/DDBJ databases">
        <authorList>
            <person name="Morgan W.R."/>
            <person name="Tartar A."/>
        </authorList>
    </citation>
    <scope>NUCLEOTIDE SEQUENCE</scope>
    <source>
        <strain evidence="6">ARSEF 373</strain>
    </source>
</reference>
<feature type="region of interest" description="Disordered" evidence="4">
    <location>
        <begin position="744"/>
        <end position="800"/>
    </location>
</feature>
<dbReference type="Proteomes" id="UP001146120">
    <property type="component" value="Unassembled WGS sequence"/>
</dbReference>
<evidence type="ECO:0000256" key="4">
    <source>
        <dbReference type="SAM" id="MobiDB-lite"/>
    </source>
</evidence>
<dbReference type="InterPro" id="IPR015353">
    <property type="entry name" value="Rubisco_LSMT_subst-bd"/>
</dbReference>
<dbReference type="GO" id="GO:0016279">
    <property type="term" value="F:protein-lysine N-methyltransferase activity"/>
    <property type="evidence" value="ECO:0007669"/>
    <property type="project" value="TreeGrafter"/>
</dbReference>
<feature type="compositionally biased region" description="Basic and acidic residues" evidence="4">
    <location>
        <begin position="612"/>
        <end position="622"/>
    </location>
</feature>
<dbReference type="InterPro" id="IPR046341">
    <property type="entry name" value="SET_dom_sf"/>
</dbReference>
<dbReference type="Gene3D" id="3.90.1420.10">
    <property type="entry name" value="Rubisco LSMT, substrate-binding domain"/>
    <property type="match status" value="1"/>
</dbReference>
<dbReference type="SUPFAM" id="SSF81822">
    <property type="entry name" value="RuBisCo LSMT C-terminal, substrate-binding domain"/>
    <property type="match status" value="1"/>
</dbReference>
<name>A0AAV2YZ11_9STRA</name>
<dbReference type="PANTHER" id="PTHR13271:SF137">
    <property type="entry name" value="SET DOMAIN-CONTAINING PROTEIN"/>
    <property type="match status" value="1"/>
</dbReference>
<evidence type="ECO:0000313" key="7">
    <source>
        <dbReference type="Proteomes" id="UP001146120"/>
    </source>
</evidence>
<feature type="compositionally biased region" description="Polar residues" evidence="4">
    <location>
        <begin position="1035"/>
        <end position="1045"/>
    </location>
</feature>
<keyword evidence="7" id="KW-1185">Reference proteome</keyword>
<evidence type="ECO:0000256" key="1">
    <source>
        <dbReference type="ARBA" id="ARBA00022603"/>
    </source>
</evidence>
<dbReference type="FunFam" id="3.90.1410.10:FF:000035">
    <property type="entry name" value="Uncharacterized protein"/>
    <property type="match status" value="1"/>
</dbReference>
<dbReference type="PANTHER" id="PTHR13271">
    <property type="entry name" value="UNCHARACTERIZED PUTATIVE METHYLTRANSFERASE"/>
    <property type="match status" value="1"/>
</dbReference>
<gene>
    <name evidence="6" type="ORF">N0F65_000137</name>
</gene>
<feature type="region of interest" description="Disordered" evidence="4">
    <location>
        <begin position="860"/>
        <end position="895"/>
    </location>
</feature>
<evidence type="ECO:0000313" key="6">
    <source>
        <dbReference type="EMBL" id="DAZ98423.1"/>
    </source>
</evidence>
<evidence type="ECO:0000259" key="5">
    <source>
        <dbReference type="Pfam" id="PF09273"/>
    </source>
</evidence>
<dbReference type="Gene3D" id="3.90.1410.10">
    <property type="entry name" value="set domain protein methyltransferase, domain 1"/>
    <property type="match status" value="1"/>
</dbReference>
<protein>
    <recommendedName>
        <fullName evidence="5">Rubisco LSMT substrate-binding domain-containing protein</fullName>
    </recommendedName>
</protein>
<keyword evidence="3" id="KW-0949">S-adenosyl-L-methionine</keyword>
<comment type="caution">
    <text evidence="6">The sequence shown here is derived from an EMBL/GenBank/DDBJ whole genome shotgun (WGS) entry which is preliminary data.</text>
</comment>
<feature type="domain" description="Rubisco LSMT substrate-binding" evidence="5">
    <location>
        <begin position="348"/>
        <end position="468"/>
    </location>
</feature>
<dbReference type="InterPro" id="IPR050600">
    <property type="entry name" value="SETD3_SETD6_MTase"/>
</dbReference>
<feature type="compositionally biased region" description="Polar residues" evidence="4">
    <location>
        <begin position="757"/>
        <end position="767"/>
    </location>
</feature>
<reference evidence="6" key="2">
    <citation type="journal article" date="2023" name="Microbiol Resour">
        <title>Decontamination and Annotation of the Draft Genome Sequence of the Oomycete Lagenidium giganteum ARSEF 373.</title>
        <authorList>
            <person name="Morgan W.R."/>
            <person name="Tartar A."/>
        </authorList>
    </citation>
    <scope>NUCLEOTIDE SEQUENCE</scope>
    <source>
        <strain evidence="6">ARSEF 373</strain>
    </source>
</reference>
<evidence type="ECO:0000256" key="2">
    <source>
        <dbReference type="ARBA" id="ARBA00022679"/>
    </source>
</evidence>
<dbReference type="GO" id="GO:0032259">
    <property type="term" value="P:methylation"/>
    <property type="evidence" value="ECO:0007669"/>
    <property type="project" value="UniProtKB-KW"/>
</dbReference>
<dbReference type="Pfam" id="PF09273">
    <property type="entry name" value="Rubis-subs-bind"/>
    <property type="match status" value="1"/>
</dbReference>
<feature type="region of interest" description="Disordered" evidence="4">
    <location>
        <begin position="607"/>
        <end position="644"/>
    </location>
</feature>
<feature type="region of interest" description="Disordered" evidence="4">
    <location>
        <begin position="940"/>
        <end position="1050"/>
    </location>
</feature>
<evidence type="ECO:0000256" key="3">
    <source>
        <dbReference type="ARBA" id="ARBA00022691"/>
    </source>
</evidence>
<dbReference type="InterPro" id="IPR036464">
    <property type="entry name" value="Rubisco_LSMT_subst-bd_sf"/>
</dbReference>
<feature type="compositionally biased region" description="Polar residues" evidence="4">
    <location>
        <begin position="985"/>
        <end position="996"/>
    </location>
</feature>
<sequence>MNDAVATDAITASECEDMADRQKLQALAQTGAPTRNHSTAAGSAVDGNAATTGAGVVATDAHAANAKNKNESHEAPTVGQELIDWLERNNADTKKLMLQEYAPEVRGVHSRKVLVPGERILVIPKQCLITVEMGKQTEIGKKLLAHNIEFVAPKHIFLMMFLLTDMENVEQSFFKSYYSTLPSTLSNMPIFWSDEELGWLKGSYIIQQIQERKAAIRKDYDVICRVDPSFARFSLERFSWARMIVCSRNFGLTIDGIKTAALVPYADMLNHFRPRETSWTFDQSIGAFTITSLGTISSGAQVYDSYGRKCNHRFLLNYGFAVEDNTEEDGSNPNEVMVDFQLNPSEGQLFYDKRAYLHESGIYTMDARLSCSHSDPNTREGFSFARLIMATEEEFSAMKMKNPAHSSPPLSFENEIRALEYLRELMTTQLGQYETTIEEDNELLASKKYPVFSNRIQALFFIRGEKQVCRHFQQLADKVIPLFSLPLAECKEELERHFDGDDDICRYAQDVIAYLVTQVMAWVNRTSRDHGPGTFYSNTAAVHLGPGQYETDSHRRVRPNAAPFGTGAVVERSALASKPALVTPGPGAYGDSNQETWESPVKAQAAVSSFKSKTERSSEVKYSKSHGKTPGPGAYATPDSFTPAKKKASTTYNLSLEKPRGTKVKWTRLPSAPSIPSLSQSFGYENVAQGKLVRHQPVNLGHTGVGDDTPCPGEYDPLKGLKSVNKSRAADFSKSKVTRVFEQETKAKADVPGPGQYANQDPAASTTKEAKRSSAVFKSTSTREKGGQLDTANRVVPGPGSYYDGIPKSFNVEKKPENLQFFGSTSTRFEQSMRCVTCIWASFVCRFFTRLLSNDSDALAPGPGTYYSPPPSVTRPWSGGSKNTLGKKKRAPFSSKSERFNVAQPRDVYLAAPGSYNLPTAMSEVLGKVSSRVHTFGSTTKRLDSLSAPGERTIDTPETRLEQEMNAIRDSHHQPPRQPRKSTSKNKMTSVFASSSERFHAPAATTGPSPGDYEIQPKWNAAGAQGIFKSGSDRLGNQSKDNQTIPGPGAYSPDHVEHKPQHLTRPDVFFGGEARFKKALPKMEVPVRHWLPRRQPAADVVLTANGPGYYNSVTVDADWNRPTYNITIATEMELAMMN</sequence>